<evidence type="ECO:0000256" key="3">
    <source>
        <dbReference type="ARBA" id="ARBA00022692"/>
    </source>
</evidence>
<dbReference type="AlphaFoldDB" id="A0A7M1LE35"/>
<dbReference type="EMBL" id="CP063078">
    <property type="protein sequence ID" value="QOQ86808.1"/>
    <property type="molecule type" value="Genomic_DNA"/>
</dbReference>
<dbReference type="Pfam" id="PF02706">
    <property type="entry name" value="Wzz"/>
    <property type="match status" value="1"/>
</dbReference>
<feature type="domain" description="Polysaccharide chain length determinant N-terminal" evidence="7">
    <location>
        <begin position="11"/>
        <end position="69"/>
    </location>
</feature>
<dbReference type="InterPro" id="IPR003856">
    <property type="entry name" value="LPS_length_determ_N"/>
</dbReference>
<feature type="transmembrane region" description="Helical" evidence="6">
    <location>
        <begin position="295"/>
        <end position="319"/>
    </location>
</feature>
<evidence type="ECO:0000256" key="4">
    <source>
        <dbReference type="ARBA" id="ARBA00022989"/>
    </source>
</evidence>
<evidence type="ECO:0000259" key="7">
    <source>
        <dbReference type="Pfam" id="PF02706"/>
    </source>
</evidence>
<dbReference type="GO" id="GO:0005886">
    <property type="term" value="C:plasma membrane"/>
    <property type="evidence" value="ECO:0007669"/>
    <property type="project" value="UniProtKB-SubCell"/>
</dbReference>
<reference evidence="8 9" key="1">
    <citation type="submission" date="2020-10" db="EMBL/GenBank/DDBJ databases">
        <title>Campylobacter and Helicobacter PacBio genomes.</title>
        <authorList>
            <person name="Lane C."/>
        </authorList>
    </citation>
    <scope>NUCLEOTIDE SEQUENCE [LARGE SCALE GENOMIC DNA]</scope>
    <source>
        <strain evidence="8 9">2016D-0077</strain>
    </source>
</reference>
<protein>
    <recommendedName>
        <fullName evidence="7">Polysaccharide chain length determinant N-terminal domain-containing protein</fullName>
    </recommendedName>
</protein>
<keyword evidence="5 6" id="KW-0472">Membrane</keyword>
<gene>
    <name evidence="8" type="ORF">IMC76_06200</name>
</gene>
<sequence>MDRRRIEIQDDEIDLAVVFKTLFDYKFTIVIITFIFLLIGVIYAITSTKWLKTTAIVEVGHHFTNNNEQYIANFSNFRNDVLAYGISVLDQNETDFKDIYVDYNLTTKDDSANKVFEDGFYAINIIGKNKDKSLEKIDEILKQITIKHKNNLEYILAQKSIDLEILNKNIEDTKNIILANANYQIKILQEEAPKIAEKIEQISKILIEKDNIENKEAVSSIQIGGSDYGLSSLIQYRNNIITNSISDASTRLFDIQMLLENMIKQKNDLEKDIKDGYRNTKVMSVATTPEKNKNLLIIAILTFIGFFVSIFSVLVWNVVKKI</sequence>
<accession>A0A7M1LE35</accession>
<keyword evidence="4 6" id="KW-1133">Transmembrane helix</keyword>
<dbReference type="RefSeq" id="WP_025803931.1">
    <property type="nucleotide sequence ID" value="NZ_CP053842.1"/>
</dbReference>
<evidence type="ECO:0000313" key="9">
    <source>
        <dbReference type="Proteomes" id="UP000594749"/>
    </source>
</evidence>
<feature type="transmembrane region" description="Helical" evidence="6">
    <location>
        <begin position="25"/>
        <end position="45"/>
    </location>
</feature>
<evidence type="ECO:0000256" key="5">
    <source>
        <dbReference type="ARBA" id="ARBA00023136"/>
    </source>
</evidence>
<comment type="subcellular location">
    <subcellularLocation>
        <location evidence="1">Cell membrane</location>
        <topology evidence="1">Multi-pass membrane protein</topology>
    </subcellularLocation>
</comment>
<keyword evidence="3 6" id="KW-0812">Transmembrane</keyword>
<name>A0A7M1LE35_9BACT</name>
<evidence type="ECO:0000313" key="8">
    <source>
        <dbReference type="EMBL" id="QOQ86808.1"/>
    </source>
</evidence>
<evidence type="ECO:0000256" key="2">
    <source>
        <dbReference type="ARBA" id="ARBA00022475"/>
    </source>
</evidence>
<organism evidence="8 9">
    <name type="scientific">Campylobacter corcagiensis</name>
    <dbReference type="NCBI Taxonomy" id="1448857"/>
    <lineage>
        <taxon>Bacteria</taxon>
        <taxon>Pseudomonadati</taxon>
        <taxon>Campylobacterota</taxon>
        <taxon>Epsilonproteobacteria</taxon>
        <taxon>Campylobacterales</taxon>
        <taxon>Campylobacteraceae</taxon>
        <taxon>Campylobacter</taxon>
    </lineage>
</organism>
<evidence type="ECO:0000256" key="1">
    <source>
        <dbReference type="ARBA" id="ARBA00004651"/>
    </source>
</evidence>
<keyword evidence="9" id="KW-1185">Reference proteome</keyword>
<keyword evidence="2" id="KW-1003">Cell membrane</keyword>
<evidence type="ECO:0000256" key="6">
    <source>
        <dbReference type="SAM" id="Phobius"/>
    </source>
</evidence>
<proteinExistence type="predicted"/>
<dbReference type="Proteomes" id="UP000594749">
    <property type="component" value="Chromosome"/>
</dbReference>